<dbReference type="GO" id="GO:1902975">
    <property type="term" value="P:mitotic DNA replication initiation"/>
    <property type="evidence" value="ECO:0007669"/>
    <property type="project" value="TreeGrafter"/>
</dbReference>
<evidence type="ECO:0000313" key="8">
    <source>
        <dbReference type="EMBL" id="KAJ2801177.1"/>
    </source>
</evidence>
<dbReference type="SUPFAM" id="SSF52540">
    <property type="entry name" value="P-loop containing nucleoside triphosphate hydrolases"/>
    <property type="match status" value="1"/>
</dbReference>
<feature type="region of interest" description="Disordered" evidence="6">
    <location>
        <begin position="1050"/>
        <end position="1071"/>
    </location>
</feature>
<dbReference type="InterPro" id="IPR018525">
    <property type="entry name" value="MCM_CS"/>
</dbReference>
<dbReference type="Gene3D" id="1.20.58.1970">
    <property type="match status" value="1"/>
</dbReference>
<dbReference type="Gene3D" id="3.40.50.300">
    <property type="entry name" value="P-loop containing nucleotide triphosphate hydrolases"/>
    <property type="match status" value="1"/>
</dbReference>
<dbReference type="EMBL" id="JANBUO010000857">
    <property type="protein sequence ID" value="KAJ2801177.1"/>
    <property type="molecule type" value="Genomic_DNA"/>
</dbReference>
<dbReference type="InterPro" id="IPR027417">
    <property type="entry name" value="P-loop_NTPase"/>
</dbReference>
<dbReference type="Pfam" id="PF17855">
    <property type="entry name" value="MCM_lid"/>
    <property type="match status" value="1"/>
</dbReference>
<feature type="domain" description="MCM C-terminal AAA(+) ATPase" evidence="7">
    <location>
        <begin position="21"/>
        <end position="227"/>
    </location>
</feature>
<feature type="region of interest" description="Disordered" evidence="6">
    <location>
        <begin position="433"/>
        <end position="468"/>
    </location>
</feature>
<protein>
    <recommendedName>
        <fullName evidence="1">DNA helicase</fullName>
        <ecNumber evidence="1">3.6.4.12</ecNumber>
    </recommendedName>
</protein>
<dbReference type="GO" id="GO:0000727">
    <property type="term" value="P:double-strand break repair via break-induced replication"/>
    <property type="evidence" value="ECO:0007669"/>
    <property type="project" value="TreeGrafter"/>
</dbReference>
<dbReference type="GO" id="GO:0005524">
    <property type="term" value="F:ATP binding"/>
    <property type="evidence" value="ECO:0007669"/>
    <property type="project" value="UniProtKB-KW"/>
</dbReference>
<dbReference type="InterPro" id="IPR056575">
    <property type="entry name" value="WH_MCM3_C"/>
</dbReference>
<dbReference type="Pfam" id="PF23191">
    <property type="entry name" value="WHD_MCM3_C"/>
    <property type="match status" value="1"/>
</dbReference>
<dbReference type="Proteomes" id="UP001140094">
    <property type="component" value="Unassembled WGS sequence"/>
</dbReference>
<dbReference type="SMART" id="SM00382">
    <property type="entry name" value="AAA"/>
    <property type="match status" value="1"/>
</dbReference>
<dbReference type="SMART" id="SM00762">
    <property type="entry name" value="Cog4"/>
    <property type="match status" value="1"/>
</dbReference>
<reference evidence="8" key="1">
    <citation type="submission" date="2022-07" db="EMBL/GenBank/DDBJ databases">
        <title>Phylogenomic reconstructions and comparative analyses of Kickxellomycotina fungi.</title>
        <authorList>
            <person name="Reynolds N.K."/>
            <person name="Stajich J.E."/>
            <person name="Barry K."/>
            <person name="Grigoriev I.V."/>
            <person name="Crous P."/>
            <person name="Smith M.E."/>
        </authorList>
    </citation>
    <scope>NUCLEOTIDE SEQUENCE</scope>
    <source>
        <strain evidence="8">NRRL 1565</strain>
    </source>
</reference>
<evidence type="ECO:0000259" key="7">
    <source>
        <dbReference type="PROSITE" id="PS50051"/>
    </source>
</evidence>
<keyword evidence="2 5" id="KW-0547">Nucleotide-binding</keyword>
<name>A0A9W8LSC5_9FUNG</name>
<organism evidence="8 9">
    <name type="scientific">Coemansia guatemalensis</name>
    <dbReference type="NCBI Taxonomy" id="2761395"/>
    <lineage>
        <taxon>Eukaryota</taxon>
        <taxon>Fungi</taxon>
        <taxon>Fungi incertae sedis</taxon>
        <taxon>Zoopagomycota</taxon>
        <taxon>Kickxellomycotina</taxon>
        <taxon>Kickxellomycetes</taxon>
        <taxon>Kickxellales</taxon>
        <taxon>Kickxellaceae</taxon>
        <taxon>Coemansia</taxon>
    </lineage>
</organism>
<dbReference type="InterPro" id="IPR041562">
    <property type="entry name" value="MCM_lid"/>
</dbReference>
<dbReference type="GO" id="GO:0005634">
    <property type="term" value="C:nucleus"/>
    <property type="evidence" value="ECO:0007669"/>
    <property type="project" value="TreeGrafter"/>
</dbReference>
<evidence type="ECO:0000256" key="6">
    <source>
        <dbReference type="SAM" id="MobiDB-lite"/>
    </source>
</evidence>
<feature type="compositionally biased region" description="Basic residues" evidence="6">
    <location>
        <begin position="439"/>
        <end position="448"/>
    </location>
</feature>
<dbReference type="PANTHER" id="PTHR11630:SF46">
    <property type="entry name" value="DNA REPLICATION LICENSING FACTOR MCM3-RELATED"/>
    <property type="match status" value="1"/>
</dbReference>
<dbReference type="InterPro" id="IPR048684">
    <property type="entry name" value="COG4_C"/>
</dbReference>
<dbReference type="InterPro" id="IPR031327">
    <property type="entry name" value="MCM"/>
</dbReference>
<keyword evidence="8" id="KW-0347">Helicase</keyword>
<dbReference type="GO" id="GO:0017116">
    <property type="term" value="F:single-stranded DNA helicase activity"/>
    <property type="evidence" value="ECO:0007669"/>
    <property type="project" value="TreeGrafter"/>
</dbReference>
<dbReference type="GO" id="GO:0016787">
    <property type="term" value="F:hydrolase activity"/>
    <property type="evidence" value="ECO:0007669"/>
    <property type="project" value="UniProtKB-KW"/>
</dbReference>
<keyword evidence="9" id="KW-1185">Reference proteome</keyword>
<dbReference type="InterPro" id="IPR048680">
    <property type="entry name" value="COG4_N"/>
</dbReference>
<dbReference type="OrthoDB" id="1882346at2759"/>
<dbReference type="Pfam" id="PF20662">
    <property type="entry name" value="COG4_C"/>
    <property type="match status" value="1"/>
</dbReference>
<dbReference type="InterPro" id="IPR003593">
    <property type="entry name" value="AAA+_ATPase"/>
</dbReference>
<dbReference type="Pfam" id="PF00493">
    <property type="entry name" value="MCM"/>
    <property type="match status" value="1"/>
</dbReference>
<gene>
    <name evidence="8" type="primary">MCM3_1</name>
    <name evidence="8" type="ORF">H4R20_003782</name>
</gene>
<keyword evidence="3 5" id="KW-0067">ATP-binding</keyword>
<dbReference type="GO" id="GO:0003697">
    <property type="term" value="F:single-stranded DNA binding"/>
    <property type="evidence" value="ECO:0007669"/>
    <property type="project" value="TreeGrafter"/>
</dbReference>
<keyword evidence="4 5" id="KW-0238">DNA-binding</keyword>
<keyword evidence="8" id="KW-0378">Hydrolase</keyword>
<dbReference type="EC" id="3.6.4.12" evidence="1"/>
<proteinExistence type="inferred from homology"/>
<dbReference type="PROSITE" id="PS50051">
    <property type="entry name" value="MCM_2"/>
    <property type="match status" value="1"/>
</dbReference>
<evidence type="ECO:0000256" key="5">
    <source>
        <dbReference type="RuleBase" id="RU004070"/>
    </source>
</evidence>
<dbReference type="SMART" id="SM00350">
    <property type="entry name" value="MCM"/>
    <property type="match status" value="1"/>
</dbReference>
<dbReference type="PANTHER" id="PTHR11630">
    <property type="entry name" value="DNA REPLICATION LICENSING FACTOR MCM FAMILY MEMBER"/>
    <property type="match status" value="1"/>
</dbReference>
<dbReference type="PRINTS" id="PR01657">
    <property type="entry name" value="MCMFAMILY"/>
</dbReference>
<dbReference type="Pfam" id="PF08318">
    <property type="entry name" value="COG4_m"/>
    <property type="match status" value="1"/>
</dbReference>
<sequence>ALRLTDADIRNIREVGRRADVFELVAGSVAPSISGHAEIKRALVLQQLGGVEKNLENGTHIRGDINVMMVGDPSTAKSQVLRYVLRIAPLAIATTGRGSSGVGLTAAVVSDKDTGERRLEAGAMVLADRGVVCIDEFDKMTDVDRVAIHEVMEQQTVTVAKAGIHTTLNARCSVLAAANPVYGRYDPRRPPHQNIALPDSLLSRFDLLFVVTDSMDEARDRAISAHVLRMHRYVPPGTEPGQPVADLLDHGLGSAQLLASFRAADALGTDADADSAGDAAPRPCRVFEPYNEYLHAGVAPPPPRRTRSRSRRAMLSADDATPRREVLSTEFLRRFLYFARNMVRPVLAADAADDLAAAYAELRAQASGQGLDGHGATGPVQTTTPVTARTLETLIRLATAHAKLRLSPSVEAQDADVAKTLLRFALFKEKPAAAPRPSTRVRHKQKRVRTSDDSASDAEPPVDEPTSAELMDVDVSTSAAPAPASNAPASIAADRLALFRTQLSAAIADQRLDIGSSPWSFPDPFMSIINASLAPTHRAFTLSEAEHALLSMQDENRLMFRALGSELLDELGCIRLDALTQCVEPGQIEHAYQALELEEARVDVEVSECVEGAPEVTQRISQLAMLHDDILAVAGQVQPIQAVVDATAANAGAISGHVRFLDQERVKLERALAMVKETSQLKSRLAELLAAMEAKDTDAAATIIHGFASTDPEMLNSPFIHFAAARATPDSPSQHRSPRDIVDAATKELVERVTFMFEAAIHNVNTREISRCFRLFPLLGEELRGLDMYSDFLCSVVAEKSRLASEVRGHVYALRITRLFEAIAAVIDNHFPLVERYYGAGRMIRVIQRLQMEGAKRACMVLDFFEDERHVKRRLAQIRQADATVARVKAQTRAALQSDFARSARSSEDAISDADFKDITSILVEIVLIERQVATFDRFLESRAAPEAKVLLDMPGARDRVFLSPDTVDKLLPLSAQATLDSSTVRRPRIAPGFVESTGLVSHTPLTARLEWLTETYITLELFFISKSATKAMSLDDTDLLPGWQDPISSDMEGTGTGRAHRTKPQSATLVRDSLGTQQTSSCVGDIFFVVKTALEHAIAVQQAAAVEAIVQCVIGTMNSELLLALESRALDKWSSAGAGSSKSAQGPILPGDSGWRFPGVGMPADATGPTLPQHSSALSPLAHSQRRAFVALNNLDLACTYLRSTADMLRSRITTEWSRIPRQESLTSALKAIDTLAAFVAKFEYAKQRSLEQLGVQVLKPWMRTILQHSYRDIKYVLTDEEFNDVQNDNLFQKRFVLKFGILFEQLNLRLTKANFAAALELAIGSLSLDWERAIRQSKFNMLGGIMFEKDVREIQRYLEQESGLILRQCFSRLVQMADILANESVADVRHTLGTKSAADVPTHTSLTEKEVKGLLLNRIDFAEAHIAELGL</sequence>
<evidence type="ECO:0000256" key="2">
    <source>
        <dbReference type="ARBA" id="ARBA00022741"/>
    </source>
</evidence>
<comment type="caution">
    <text evidence="8">The sequence shown here is derived from an EMBL/GenBank/DDBJ whole genome shotgun (WGS) entry which is preliminary data.</text>
</comment>
<evidence type="ECO:0000313" key="9">
    <source>
        <dbReference type="Proteomes" id="UP001140094"/>
    </source>
</evidence>
<feature type="region of interest" description="Disordered" evidence="6">
    <location>
        <begin position="297"/>
        <end position="316"/>
    </location>
</feature>
<dbReference type="GO" id="GO:0042555">
    <property type="term" value="C:MCM complex"/>
    <property type="evidence" value="ECO:0007669"/>
    <property type="project" value="TreeGrafter"/>
</dbReference>
<dbReference type="InterPro" id="IPR013167">
    <property type="entry name" value="COG4_M"/>
</dbReference>
<comment type="similarity">
    <text evidence="5">Belongs to the MCM family.</text>
</comment>
<evidence type="ECO:0000256" key="1">
    <source>
        <dbReference type="ARBA" id="ARBA00012551"/>
    </source>
</evidence>
<dbReference type="InterPro" id="IPR001208">
    <property type="entry name" value="MCM_dom"/>
</dbReference>
<feature type="non-terminal residue" evidence="8">
    <location>
        <position position="1433"/>
    </location>
</feature>
<dbReference type="Pfam" id="PF20663">
    <property type="entry name" value="COG4_N"/>
    <property type="match status" value="1"/>
</dbReference>
<evidence type="ECO:0000256" key="4">
    <source>
        <dbReference type="ARBA" id="ARBA00023125"/>
    </source>
</evidence>
<accession>A0A9W8LSC5</accession>
<dbReference type="GO" id="GO:0006271">
    <property type="term" value="P:DNA strand elongation involved in DNA replication"/>
    <property type="evidence" value="ECO:0007669"/>
    <property type="project" value="TreeGrafter"/>
</dbReference>
<dbReference type="PROSITE" id="PS00847">
    <property type="entry name" value="MCM_1"/>
    <property type="match status" value="1"/>
</dbReference>
<evidence type="ECO:0000256" key="3">
    <source>
        <dbReference type="ARBA" id="ARBA00022840"/>
    </source>
</evidence>